<evidence type="ECO:0000313" key="2">
    <source>
        <dbReference type="Proteomes" id="UP000183223"/>
    </source>
</evidence>
<accession>A0A1G5QCN1</accession>
<dbReference type="RefSeq" id="WP_049583881.1">
    <property type="nucleotide sequence ID" value="NZ_CAWQXX010000046.1"/>
</dbReference>
<dbReference type="GeneID" id="45656826"/>
<proteinExistence type="predicted"/>
<dbReference type="Proteomes" id="UP000183223">
    <property type="component" value="Unassembled WGS sequence"/>
</dbReference>
<keyword evidence="2" id="KW-1185">Reference proteome</keyword>
<sequence>MINKPIVYDFHGDKPLSTPFTDIKPQDIHIYLDVDTYIGNKTCGQACQHCWFVNYEHVKKLKFKDNEGINITRFLKSEGYKVYPRYTDSFAYDGELMRHYGVARARTYFEGDTSSSVAMESGEAWTSGRPLLSEKSESLLDTARDYGYGTITLTFHGLINEKGIISDSHEYPIKGVFYGTDLERVLKIIKDYNAKNKNIFNGFRIGIGITVGSHNVSKEMLERYLDYFNKIGIDTLRFNKFFDHGGKHPHLEITHQMCADFYKNIKYFHENKLLDFQLGVSEDFGSFGIDVLGLPPSVGHCQAGKQLFAIIPLKNKKSREKHKDYFYEEIGDIVGCVNIFEPKVGNLTRVTNVHNETITYKVNFYLNEINDLVNKRLNGVLKNGCFSRELMNNLSSRSIEVKNV</sequence>
<evidence type="ECO:0008006" key="3">
    <source>
        <dbReference type="Google" id="ProtNLM"/>
    </source>
</evidence>
<organism evidence="1 2">
    <name type="scientific">Photorhabdus luminescens</name>
    <name type="common">Xenorhabdus luminescens</name>
    <dbReference type="NCBI Taxonomy" id="29488"/>
    <lineage>
        <taxon>Bacteria</taxon>
        <taxon>Pseudomonadati</taxon>
        <taxon>Pseudomonadota</taxon>
        <taxon>Gammaproteobacteria</taxon>
        <taxon>Enterobacterales</taxon>
        <taxon>Morganellaceae</taxon>
        <taxon>Photorhabdus</taxon>
    </lineage>
</organism>
<reference evidence="2" key="1">
    <citation type="submission" date="2016-10" db="EMBL/GenBank/DDBJ databases">
        <authorList>
            <person name="Varghese N."/>
            <person name="Submissions S."/>
        </authorList>
    </citation>
    <scope>NUCLEOTIDE SEQUENCE [LARGE SCALE GENOMIC DNA]</scope>
    <source>
        <strain evidence="2">ATCC 29999</strain>
    </source>
</reference>
<dbReference type="STRING" id="29488.KS18_17355"/>
<dbReference type="EMBL" id="FMWJ01000005">
    <property type="protein sequence ID" value="SCZ59645.1"/>
    <property type="molecule type" value="Genomic_DNA"/>
</dbReference>
<evidence type="ECO:0000313" key="1">
    <source>
        <dbReference type="EMBL" id="SCZ59645.1"/>
    </source>
</evidence>
<name>A0A1G5QCN1_PHOLU</name>
<protein>
    <recommendedName>
        <fullName evidence="3">Radical SAM protein</fullName>
    </recommendedName>
</protein>
<dbReference type="OrthoDB" id="8780278at2"/>
<gene>
    <name evidence="1" type="ORF">SAMN02982990_01456</name>
</gene>
<dbReference type="AlphaFoldDB" id="A0A1G5QCN1"/>